<dbReference type="Pfam" id="PF03016">
    <property type="entry name" value="Exostosin_GT47"/>
    <property type="match status" value="1"/>
</dbReference>
<comment type="similarity">
    <text evidence="2">Belongs to the glycosyltransferase 47 family.</text>
</comment>
<evidence type="ECO:0000256" key="1">
    <source>
        <dbReference type="ARBA" id="ARBA00004323"/>
    </source>
</evidence>
<organism evidence="7">
    <name type="scientific">Selaginella moellendorffii</name>
    <name type="common">Spikemoss</name>
    <dbReference type="NCBI Taxonomy" id="88036"/>
    <lineage>
        <taxon>Eukaryota</taxon>
        <taxon>Viridiplantae</taxon>
        <taxon>Streptophyta</taxon>
        <taxon>Embryophyta</taxon>
        <taxon>Tracheophyta</taxon>
        <taxon>Lycopodiopsida</taxon>
        <taxon>Selaginellales</taxon>
        <taxon>Selaginellaceae</taxon>
        <taxon>Selaginella</taxon>
    </lineage>
</organism>
<dbReference type="PANTHER" id="PTHR11062:SF400">
    <property type="entry name" value="ARABINOSYLTRANSFERASE-LIKE PROTEIN"/>
    <property type="match status" value="1"/>
</dbReference>
<dbReference type="GO" id="GO:0016757">
    <property type="term" value="F:glycosyltransferase activity"/>
    <property type="evidence" value="ECO:0007669"/>
    <property type="project" value="InterPro"/>
</dbReference>
<dbReference type="Proteomes" id="UP000001514">
    <property type="component" value="Unassembled WGS sequence"/>
</dbReference>
<dbReference type="AlphaFoldDB" id="D8RQX7"/>
<dbReference type="OrthoDB" id="1924787at2759"/>
<dbReference type="GO" id="GO:0000139">
    <property type="term" value="C:Golgi membrane"/>
    <property type="evidence" value="ECO:0007669"/>
    <property type="project" value="UniProtKB-SubCell"/>
</dbReference>
<dbReference type="InParanoid" id="D8RQX7"/>
<dbReference type="KEGG" id="smo:SELMODRAFT_99588"/>
<keyword evidence="3" id="KW-0735">Signal-anchor</keyword>
<dbReference type="HOGENOM" id="CLU_033763_1_1_1"/>
<evidence type="ECO:0000313" key="7">
    <source>
        <dbReference type="Proteomes" id="UP000001514"/>
    </source>
</evidence>
<accession>D8RQX7</accession>
<keyword evidence="6" id="KW-0808">Transferase</keyword>
<reference evidence="6 7" key="1">
    <citation type="journal article" date="2011" name="Science">
        <title>The Selaginella genome identifies genetic changes associated with the evolution of vascular plants.</title>
        <authorList>
            <person name="Banks J.A."/>
            <person name="Nishiyama T."/>
            <person name="Hasebe M."/>
            <person name="Bowman J.L."/>
            <person name="Gribskov M."/>
            <person name="dePamphilis C."/>
            <person name="Albert V.A."/>
            <person name="Aono N."/>
            <person name="Aoyama T."/>
            <person name="Ambrose B.A."/>
            <person name="Ashton N.W."/>
            <person name="Axtell M.J."/>
            <person name="Barker E."/>
            <person name="Barker M.S."/>
            <person name="Bennetzen J.L."/>
            <person name="Bonawitz N.D."/>
            <person name="Chapple C."/>
            <person name="Cheng C."/>
            <person name="Correa L.G."/>
            <person name="Dacre M."/>
            <person name="DeBarry J."/>
            <person name="Dreyer I."/>
            <person name="Elias M."/>
            <person name="Engstrom E.M."/>
            <person name="Estelle M."/>
            <person name="Feng L."/>
            <person name="Finet C."/>
            <person name="Floyd S.K."/>
            <person name="Frommer W.B."/>
            <person name="Fujita T."/>
            <person name="Gramzow L."/>
            <person name="Gutensohn M."/>
            <person name="Harholt J."/>
            <person name="Hattori M."/>
            <person name="Heyl A."/>
            <person name="Hirai T."/>
            <person name="Hiwatashi Y."/>
            <person name="Ishikawa M."/>
            <person name="Iwata M."/>
            <person name="Karol K.G."/>
            <person name="Koehler B."/>
            <person name="Kolukisaoglu U."/>
            <person name="Kubo M."/>
            <person name="Kurata T."/>
            <person name="Lalonde S."/>
            <person name="Li K."/>
            <person name="Li Y."/>
            <person name="Litt A."/>
            <person name="Lyons E."/>
            <person name="Manning G."/>
            <person name="Maruyama T."/>
            <person name="Michael T.P."/>
            <person name="Mikami K."/>
            <person name="Miyazaki S."/>
            <person name="Morinaga S."/>
            <person name="Murata T."/>
            <person name="Mueller-Roeber B."/>
            <person name="Nelson D.R."/>
            <person name="Obara M."/>
            <person name="Oguri Y."/>
            <person name="Olmstead R.G."/>
            <person name="Onodera N."/>
            <person name="Petersen B.L."/>
            <person name="Pils B."/>
            <person name="Prigge M."/>
            <person name="Rensing S.A."/>
            <person name="Riano-Pachon D.M."/>
            <person name="Roberts A.W."/>
            <person name="Sato Y."/>
            <person name="Scheller H.V."/>
            <person name="Schulz B."/>
            <person name="Schulz C."/>
            <person name="Shakirov E.V."/>
            <person name="Shibagaki N."/>
            <person name="Shinohara N."/>
            <person name="Shippen D.E."/>
            <person name="Soerensen I."/>
            <person name="Sotooka R."/>
            <person name="Sugimoto N."/>
            <person name="Sugita M."/>
            <person name="Sumikawa N."/>
            <person name="Tanurdzic M."/>
            <person name="Theissen G."/>
            <person name="Ulvskov P."/>
            <person name="Wakazuki S."/>
            <person name="Weng J.K."/>
            <person name="Willats W.W."/>
            <person name="Wipf D."/>
            <person name="Wolf P.G."/>
            <person name="Yang L."/>
            <person name="Zimmer A.D."/>
            <person name="Zhu Q."/>
            <person name="Mitros T."/>
            <person name="Hellsten U."/>
            <person name="Loque D."/>
            <person name="Otillar R."/>
            <person name="Salamov A."/>
            <person name="Schmutz J."/>
            <person name="Shapiro H."/>
            <person name="Lindquist E."/>
            <person name="Lucas S."/>
            <person name="Rokhsar D."/>
            <person name="Grigoriev I.V."/>
        </authorList>
    </citation>
    <scope>NUCLEOTIDE SEQUENCE [LARGE SCALE GENOMIC DNA]</scope>
</reference>
<protein>
    <submittedName>
        <fullName evidence="6">Arabinosyltransferase-like protein</fullName>
    </submittedName>
</protein>
<keyword evidence="3" id="KW-0812">Transmembrane</keyword>
<evidence type="ECO:0000256" key="4">
    <source>
        <dbReference type="ARBA" id="ARBA00023034"/>
    </source>
</evidence>
<dbReference type="PANTHER" id="PTHR11062">
    <property type="entry name" value="EXOSTOSIN HEPARAN SULFATE GLYCOSYLTRANSFERASE -RELATED"/>
    <property type="match status" value="1"/>
</dbReference>
<evidence type="ECO:0000259" key="5">
    <source>
        <dbReference type="Pfam" id="PF03016"/>
    </source>
</evidence>
<evidence type="ECO:0000256" key="2">
    <source>
        <dbReference type="ARBA" id="ARBA00010271"/>
    </source>
</evidence>
<keyword evidence="7" id="KW-1185">Reference proteome</keyword>
<evidence type="ECO:0000313" key="6">
    <source>
        <dbReference type="EMBL" id="EFJ25295.1"/>
    </source>
</evidence>
<dbReference type="InterPro" id="IPR004263">
    <property type="entry name" value="Exostosin"/>
</dbReference>
<evidence type="ECO:0000256" key="3">
    <source>
        <dbReference type="ARBA" id="ARBA00022968"/>
    </source>
</evidence>
<dbReference type="GeneID" id="9641910"/>
<dbReference type="eggNOG" id="KOG1021">
    <property type="taxonomic scope" value="Eukaryota"/>
</dbReference>
<comment type="subcellular location">
    <subcellularLocation>
        <location evidence="1">Golgi apparatus membrane</location>
        <topology evidence="1">Single-pass type II membrane protein</topology>
    </subcellularLocation>
</comment>
<proteinExistence type="inferred from homology"/>
<dbReference type="EMBL" id="GL377587">
    <property type="protein sequence ID" value="EFJ25295.1"/>
    <property type="molecule type" value="Genomic_DNA"/>
</dbReference>
<gene>
    <name evidence="6" type="primary">GT47B4-1</name>
    <name evidence="6" type="ORF">SELMODRAFT_99588</name>
</gene>
<dbReference type="OMA" id="MEYPFER"/>
<feature type="domain" description="Exostosin GT47" evidence="5">
    <location>
        <begin position="55"/>
        <end position="379"/>
    </location>
</feature>
<sequence>MEVRRLPDFLTRFLSSRIFLLSLALGFAQFFLFSFSPRAWTQRSCSIAKAKSSQLLRVYVADLPREFHHGLLESYCRSQNCCSTGEYPTNPLLKQHSAEFWLLRDLLDSPSKKKENFVRVWDSRLADVVFVPFFAALSAQIQLRGGHRGEFRKKSSKNSDFDRQRRVVELVTSSLEWRRSNGVDHVFVLADPMAMWHVREQISTAMFLVVDFGGWYLEDAKNKLNSSTIIQHSQVSPIKDVIIPHTHLLPPLKIADDQHRTVLLYFRGARHRHRSGLVREKLWKILDNEPEVLLEKGLPDDAGLAEATRGMRSSEFCLTPAGDTPSSCRLYDAIASLCIPVIVSDDIQLPFEGFVNYEEFCVFVSTRDATQPGWLVQKLRSIGSEERSTMRQTLSRVQRYFEYDNALTDGAVSLIWSKIHSKVPMIKESIARFRRNRKSGSLPSAKRCHCVS</sequence>
<keyword evidence="4" id="KW-0333">Golgi apparatus</keyword>
<dbReference type="InterPro" id="IPR040911">
    <property type="entry name" value="Exostosin_GT47"/>
</dbReference>
<name>D8RQX7_SELML</name>
<dbReference type="Gramene" id="EFJ25295">
    <property type="protein sequence ID" value="EFJ25295"/>
    <property type="gene ID" value="SELMODRAFT_99588"/>
</dbReference>